<dbReference type="PROSITE" id="PS51257">
    <property type="entry name" value="PROKAR_LIPOPROTEIN"/>
    <property type="match status" value="1"/>
</dbReference>
<dbReference type="PANTHER" id="PTHR33987:SF1">
    <property type="entry name" value="CALCINEURIN-LIKE METALLO-PHOSPHOESTERASE SUPERFAMILY PROTEIN"/>
    <property type="match status" value="1"/>
</dbReference>
<name>A0A150WD28_BDEBC</name>
<evidence type="ECO:0000313" key="3">
    <source>
        <dbReference type="EMBL" id="KYG60965.1"/>
    </source>
</evidence>
<proteinExistence type="predicted"/>
<dbReference type="RefSeq" id="WP_061836851.1">
    <property type="nucleotide sequence ID" value="NZ_LUKE01000008.1"/>
</dbReference>
<dbReference type="Pfam" id="PF09423">
    <property type="entry name" value="PhoD"/>
    <property type="match status" value="1"/>
</dbReference>
<sequence>MKYSILLALVLLTTSCSHSANTNSLGSAHAPNSSSPVTNYVSNIPTRGIDYNDDLTKIAFGSCANQDQPQPLWKDVLSTQPDLFLFMGDNVYASSPSQQPIADQYRKLDLIPEYRAIREKVPFLATWDDHDYGQRDGGADWAGQASARKDFMNYWLYAKNTIPLEQKGIYHAKIIGPKKRTVQIIMLDTRSYRSPLKELPSVNGKPGGYEANQDGTLLGEAQWEWLEAQLKRPADLRLIVSSIQVIADEPPFEKWANFPKERQKLFDLLKKTRARNAVILSGDRHSASISKISLKGLGDLYDITASSINRPHDFPDTDSHYIGAAYNKENFGLANIDWSRKLVKFEIFGTGLVPANKIEFKFR</sequence>
<dbReference type="AlphaFoldDB" id="A0A150WD28"/>
<reference evidence="3 4" key="1">
    <citation type="submission" date="2016-03" db="EMBL/GenBank/DDBJ databases">
        <authorList>
            <person name="Ploux O."/>
        </authorList>
    </citation>
    <scope>NUCLEOTIDE SEQUENCE [LARGE SCALE GENOMIC DNA]</scope>
    <source>
        <strain evidence="3 4">R0</strain>
    </source>
</reference>
<dbReference type="InterPro" id="IPR018946">
    <property type="entry name" value="PhoD-like_MPP"/>
</dbReference>
<dbReference type="OrthoDB" id="5288988at2"/>
<dbReference type="Gene3D" id="3.60.21.70">
    <property type="entry name" value="PhoD-like phosphatase"/>
    <property type="match status" value="1"/>
</dbReference>
<accession>A0A150WD28</accession>
<evidence type="ECO:0000256" key="1">
    <source>
        <dbReference type="SAM" id="SignalP"/>
    </source>
</evidence>
<dbReference type="InterPro" id="IPR029052">
    <property type="entry name" value="Metallo-depent_PP-like"/>
</dbReference>
<comment type="caution">
    <text evidence="3">The sequence shown here is derived from an EMBL/GenBank/DDBJ whole genome shotgun (WGS) entry which is preliminary data.</text>
</comment>
<keyword evidence="4" id="KW-1185">Reference proteome</keyword>
<dbReference type="InterPro" id="IPR038607">
    <property type="entry name" value="PhoD-like_sf"/>
</dbReference>
<evidence type="ECO:0000313" key="4">
    <source>
        <dbReference type="Proteomes" id="UP000075320"/>
    </source>
</evidence>
<dbReference type="SUPFAM" id="SSF56300">
    <property type="entry name" value="Metallo-dependent phosphatases"/>
    <property type="match status" value="1"/>
</dbReference>
<feature type="domain" description="PhoD-like phosphatase metallophosphatase" evidence="2">
    <location>
        <begin position="59"/>
        <end position="312"/>
    </location>
</feature>
<gene>
    <name evidence="3" type="ORF">AZI86_18785</name>
</gene>
<dbReference type="PANTHER" id="PTHR33987">
    <property type="entry name" value="CALCINEURIN-LIKE METALLO-PHOSPHOESTERASE SUPERFAMILY PROTEIN"/>
    <property type="match status" value="1"/>
</dbReference>
<dbReference type="Proteomes" id="UP000075320">
    <property type="component" value="Unassembled WGS sequence"/>
</dbReference>
<organism evidence="3 4">
    <name type="scientific">Bdellovibrio bacteriovorus</name>
    <dbReference type="NCBI Taxonomy" id="959"/>
    <lineage>
        <taxon>Bacteria</taxon>
        <taxon>Pseudomonadati</taxon>
        <taxon>Bdellovibrionota</taxon>
        <taxon>Bdellovibrionia</taxon>
        <taxon>Bdellovibrionales</taxon>
        <taxon>Pseudobdellovibrionaceae</taxon>
        <taxon>Bdellovibrio</taxon>
    </lineage>
</organism>
<feature type="signal peptide" evidence="1">
    <location>
        <begin position="1"/>
        <end position="19"/>
    </location>
</feature>
<protein>
    <submittedName>
        <fullName evidence="3">Phosphodiesterase</fullName>
    </submittedName>
</protein>
<keyword evidence="1" id="KW-0732">Signal</keyword>
<feature type="chain" id="PRO_5007572618" evidence="1">
    <location>
        <begin position="20"/>
        <end position="363"/>
    </location>
</feature>
<dbReference type="EMBL" id="LUKE01000008">
    <property type="protein sequence ID" value="KYG60965.1"/>
    <property type="molecule type" value="Genomic_DNA"/>
</dbReference>
<evidence type="ECO:0000259" key="2">
    <source>
        <dbReference type="Pfam" id="PF09423"/>
    </source>
</evidence>
<dbReference type="CDD" id="cd07389">
    <property type="entry name" value="MPP_PhoD"/>
    <property type="match status" value="1"/>
</dbReference>